<reference evidence="2" key="1">
    <citation type="submission" date="2022-10" db="EMBL/GenBank/DDBJ databases">
        <authorList>
            <person name="Chen Y."/>
            <person name="Dougan E. K."/>
            <person name="Chan C."/>
            <person name="Rhodes N."/>
            <person name="Thang M."/>
        </authorList>
    </citation>
    <scope>NUCLEOTIDE SEQUENCE</scope>
</reference>
<organism evidence="2">
    <name type="scientific">Cladocopium goreaui</name>
    <dbReference type="NCBI Taxonomy" id="2562237"/>
    <lineage>
        <taxon>Eukaryota</taxon>
        <taxon>Sar</taxon>
        <taxon>Alveolata</taxon>
        <taxon>Dinophyceae</taxon>
        <taxon>Suessiales</taxon>
        <taxon>Symbiodiniaceae</taxon>
        <taxon>Cladocopium</taxon>
    </lineage>
</organism>
<dbReference type="EMBL" id="CAMXCT030006079">
    <property type="protein sequence ID" value="CAL4801205.1"/>
    <property type="molecule type" value="Genomic_DNA"/>
</dbReference>
<feature type="region of interest" description="Disordered" evidence="1">
    <location>
        <begin position="224"/>
        <end position="245"/>
    </location>
</feature>
<name>A0A9P1DSA5_9DINO</name>
<evidence type="ECO:0000256" key="1">
    <source>
        <dbReference type="SAM" id="MobiDB-lite"/>
    </source>
</evidence>
<feature type="region of interest" description="Disordered" evidence="1">
    <location>
        <begin position="127"/>
        <end position="154"/>
    </location>
</feature>
<feature type="region of interest" description="Disordered" evidence="1">
    <location>
        <begin position="76"/>
        <end position="102"/>
    </location>
</feature>
<sequence>MPGPPLKQYELTLQNAQRVLISLLEQPAKPWVPFDALLRELGQQLALLQRRSAACLLQRRQRARARAEGQNWRGSDFRKVPTRKAGGYEDSPKKVLIPVPPIQAPGGPLNPLEKRRHMVAAQLAISNPARLARSRRRPDLPPPREGQGGTQEEPIVALPKLQPLVACTVGRKARGDFTELAAAPLELLLKEVKEEPDDRPDEQVDQLGLLGQCDSAGISMAPPPAFGAWPRPSSAKAPRRSPFPCGIAEPCQDGKVWSQEGRPTPPSTAHTTAEFYSTASSFTVDAFEAPRG</sequence>
<evidence type="ECO:0000313" key="2">
    <source>
        <dbReference type="EMBL" id="CAI4013893.1"/>
    </source>
</evidence>
<dbReference type="AlphaFoldDB" id="A0A9P1DSA5"/>
<gene>
    <name evidence="2" type="ORF">C1SCF055_LOCUS38832</name>
</gene>
<keyword evidence="4" id="KW-1185">Reference proteome</keyword>
<proteinExistence type="predicted"/>
<evidence type="ECO:0000313" key="3">
    <source>
        <dbReference type="EMBL" id="CAL1167268.1"/>
    </source>
</evidence>
<dbReference type="OrthoDB" id="10482324at2759"/>
<accession>A0A9P1DSA5</accession>
<dbReference type="Proteomes" id="UP001152797">
    <property type="component" value="Unassembled WGS sequence"/>
</dbReference>
<feature type="region of interest" description="Disordered" evidence="1">
    <location>
        <begin position="252"/>
        <end position="271"/>
    </location>
</feature>
<evidence type="ECO:0000313" key="4">
    <source>
        <dbReference type="Proteomes" id="UP001152797"/>
    </source>
</evidence>
<protein>
    <submittedName>
        <fullName evidence="2">Uncharacterized protein</fullName>
    </submittedName>
</protein>
<comment type="caution">
    <text evidence="2">The sequence shown here is derived from an EMBL/GenBank/DDBJ whole genome shotgun (WGS) entry which is preliminary data.</text>
</comment>
<dbReference type="EMBL" id="CAMXCT020006079">
    <property type="protein sequence ID" value="CAL1167268.1"/>
    <property type="molecule type" value="Genomic_DNA"/>
</dbReference>
<dbReference type="EMBL" id="CAMXCT010006079">
    <property type="protein sequence ID" value="CAI4013893.1"/>
    <property type="molecule type" value="Genomic_DNA"/>
</dbReference>
<reference evidence="3" key="2">
    <citation type="submission" date="2024-04" db="EMBL/GenBank/DDBJ databases">
        <authorList>
            <person name="Chen Y."/>
            <person name="Shah S."/>
            <person name="Dougan E. K."/>
            <person name="Thang M."/>
            <person name="Chan C."/>
        </authorList>
    </citation>
    <scope>NUCLEOTIDE SEQUENCE [LARGE SCALE GENOMIC DNA]</scope>
</reference>